<dbReference type="Gene3D" id="2.120.10.30">
    <property type="entry name" value="TolB, C-terminal domain"/>
    <property type="match status" value="2"/>
</dbReference>
<name>A0ABM8YT59_9BACI</name>
<dbReference type="EMBL" id="CAKJTJ010000037">
    <property type="protein sequence ID" value="CAG9623160.1"/>
    <property type="molecule type" value="Genomic_DNA"/>
</dbReference>
<evidence type="ECO:0000313" key="3">
    <source>
        <dbReference type="EMBL" id="CAG9623160.1"/>
    </source>
</evidence>
<dbReference type="InterPro" id="IPR011042">
    <property type="entry name" value="6-blade_b-propeller_TolB-like"/>
</dbReference>
<dbReference type="InterPro" id="IPR011659">
    <property type="entry name" value="WD40"/>
</dbReference>
<evidence type="ECO:0000313" key="4">
    <source>
        <dbReference type="Proteomes" id="UP000789833"/>
    </source>
</evidence>
<comment type="caution">
    <text evidence="3">The sequence shown here is derived from an EMBL/GenBank/DDBJ whole genome shotgun (WGS) entry which is preliminary data.</text>
</comment>
<keyword evidence="2" id="KW-0732">Signal</keyword>
<gene>
    <name evidence="3" type="ORF">BACCIP111883_03956</name>
</gene>
<dbReference type="RefSeq" id="WP_230504349.1">
    <property type="nucleotide sequence ID" value="NZ_CAKJTJ010000037.1"/>
</dbReference>
<accession>A0ABM8YT59</accession>
<dbReference type="PANTHER" id="PTHR36842:SF1">
    <property type="entry name" value="PROTEIN TOLB"/>
    <property type="match status" value="1"/>
</dbReference>
<dbReference type="SUPFAM" id="SSF82171">
    <property type="entry name" value="DPP6 N-terminal domain-like"/>
    <property type="match status" value="1"/>
</dbReference>
<reference evidence="3 4" key="1">
    <citation type="submission" date="2021-10" db="EMBL/GenBank/DDBJ databases">
        <authorList>
            <person name="Criscuolo A."/>
        </authorList>
    </citation>
    <scope>NUCLEOTIDE SEQUENCE [LARGE SCALE GENOMIC DNA]</scope>
    <source>
        <strain evidence="4">CIP 111883</strain>
    </source>
</reference>
<comment type="similarity">
    <text evidence="1">Belongs to the TolB family.</text>
</comment>
<evidence type="ECO:0000256" key="1">
    <source>
        <dbReference type="ARBA" id="ARBA00009820"/>
    </source>
</evidence>
<feature type="chain" id="PRO_5046058132" evidence="2">
    <location>
        <begin position="25"/>
        <end position="413"/>
    </location>
</feature>
<proteinExistence type="inferred from homology"/>
<feature type="signal peptide" evidence="2">
    <location>
        <begin position="1"/>
        <end position="24"/>
    </location>
</feature>
<protein>
    <submittedName>
        <fullName evidence="3">Uncharacterized protein</fullName>
    </submittedName>
</protein>
<sequence length="413" mass="46911">MKLKWIYIVFVFFFIMSQAPSVDAVEQPKVAYTRFNSLWVLEKNHELIIHENANIGKFNWSFDGRWLVYEVTPFDGKDTQPQIWLYDTLAKKTLKLKIDGHSPAWNPHDQTFAFLSDSILCVVEVKDGGPIIHQLTGGVSNFTWDGDGTNLLVSASASLFPDGWSHPRLYEVHWGLEKKKQELDVKVTPLHTISSPLKYEDLSILAIDVENFTWSNDGKSLAMTITPTASWSEDSNMLSVYVKENKLFIPLGEILNVPNWVKWAPNKPLLASIQGGGRLHGVVKNKVLTTNTIIPNYKKVHTPKGYADISFDWLNDEQIVVARGPESTEKAIKYRSSLYLVDLKEKEAVKLINTPKNASDSEPHTLNEGTKLAWIREDSDGKRHIWIGRSNGQDARLLVENVLEVNWSKELEK</sequence>
<dbReference type="Proteomes" id="UP000789833">
    <property type="component" value="Unassembled WGS sequence"/>
</dbReference>
<dbReference type="PANTHER" id="PTHR36842">
    <property type="entry name" value="PROTEIN TOLB HOMOLOG"/>
    <property type="match status" value="1"/>
</dbReference>
<organism evidence="3 4">
    <name type="scientific">Sutcliffiella rhizosphaerae</name>
    <dbReference type="NCBI Taxonomy" id="2880967"/>
    <lineage>
        <taxon>Bacteria</taxon>
        <taxon>Bacillati</taxon>
        <taxon>Bacillota</taxon>
        <taxon>Bacilli</taxon>
        <taxon>Bacillales</taxon>
        <taxon>Bacillaceae</taxon>
        <taxon>Sutcliffiella</taxon>
    </lineage>
</organism>
<evidence type="ECO:0000256" key="2">
    <source>
        <dbReference type="SAM" id="SignalP"/>
    </source>
</evidence>
<dbReference type="Pfam" id="PF07676">
    <property type="entry name" value="PD40"/>
    <property type="match status" value="1"/>
</dbReference>
<keyword evidence="4" id="KW-1185">Reference proteome</keyword>